<dbReference type="EMBL" id="CP001032">
    <property type="protein sequence ID" value="ACB76692.1"/>
    <property type="molecule type" value="Genomic_DNA"/>
</dbReference>
<protein>
    <submittedName>
        <fullName evidence="2">Uncharacterized protein</fullName>
    </submittedName>
</protein>
<dbReference type="KEGG" id="ote:Oter_3415"/>
<name>B1ZU83_OPITP</name>
<dbReference type="HOGENOM" id="CLU_1164932_0_0_0"/>
<proteinExistence type="predicted"/>
<gene>
    <name evidence="2" type="ordered locus">Oter_3415</name>
</gene>
<dbReference type="Proteomes" id="UP000007013">
    <property type="component" value="Chromosome"/>
</dbReference>
<feature type="region of interest" description="Disordered" evidence="1">
    <location>
        <begin position="208"/>
        <end position="238"/>
    </location>
</feature>
<evidence type="ECO:0000313" key="2">
    <source>
        <dbReference type="EMBL" id="ACB76692.1"/>
    </source>
</evidence>
<organism evidence="2 3">
    <name type="scientific">Opitutus terrae (strain DSM 11246 / JCM 15787 / PB90-1)</name>
    <dbReference type="NCBI Taxonomy" id="452637"/>
    <lineage>
        <taxon>Bacteria</taxon>
        <taxon>Pseudomonadati</taxon>
        <taxon>Verrucomicrobiota</taxon>
        <taxon>Opitutia</taxon>
        <taxon>Opitutales</taxon>
        <taxon>Opitutaceae</taxon>
        <taxon>Opitutus</taxon>
    </lineage>
</organism>
<reference evidence="2 3" key="1">
    <citation type="journal article" date="2011" name="J. Bacteriol.">
        <title>Genome sequence of the verrucomicrobium Opitutus terrae PB90-1, an abundant inhabitant of rice paddy soil ecosystems.</title>
        <authorList>
            <person name="van Passel M.W."/>
            <person name="Kant R."/>
            <person name="Palva A."/>
            <person name="Copeland A."/>
            <person name="Lucas S."/>
            <person name="Lapidus A."/>
            <person name="Glavina del Rio T."/>
            <person name="Pitluck S."/>
            <person name="Goltsman E."/>
            <person name="Clum A."/>
            <person name="Sun H."/>
            <person name="Schmutz J."/>
            <person name="Larimer F.W."/>
            <person name="Land M.L."/>
            <person name="Hauser L."/>
            <person name="Kyrpides N."/>
            <person name="Mikhailova N."/>
            <person name="Richardson P.P."/>
            <person name="Janssen P.H."/>
            <person name="de Vos W.M."/>
            <person name="Smidt H."/>
        </authorList>
    </citation>
    <scope>NUCLEOTIDE SEQUENCE [LARGE SCALE GENOMIC DNA]</scope>
    <source>
        <strain evidence="3">DSM 11246 / JCM 15787 / PB90-1</strain>
    </source>
</reference>
<dbReference type="STRING" id="452637.Oter_3415"/>
<dbReference type="RefSeq" id="WP_012376221.1">
    <property type="nucleotide sequence ID" value="NC_010571.1"/>
</dbReference>
<feature type="region of interest" description="Disordered" evidence="1">
    <location>
        <begin position="136"/>
        <end position="156"/>
    </location>
</feature>
<sequence length="238" mass="25911">MPTLAEQQLSAEKFAAFCSELRALAAKPTLVQVQAVLVRYGVTSPTSKSGKPSPMAAKAVLDGPFARYVARVNAGRETREALCAAAGAGVHPLDAIEEAMVIELQDQLVGAKDGEVDVKYIVDQLTKLRASISMRENSRRQQQDLERKLTDSEARRATAERAVRVLERRLEAAQFDAAKAALAHVKQLGAIAGDKTIDDAERLERARKRLFGETPAGVRSLEQLDERPNRGGKKEHAS</sequence>
<evidence type="ECO:0000313" key="3">
    <source>
        <dbReference type="Proteomes" id="UP000007013"/>
    </source>
</evidence>
<keyword evidence="3" id="KW-1185">Reference proteome</keyword>
<accession>B1ZU83</accession>
<feature type="compositionally biased region" description="Basic and acidic residues" evidence="1">
    <location>
        <begin position="222"/>
        <end position="238"/>
    </location>
</feature>
<evidence type="ECO:0000256" key="1">
    <source>
        <dbReference type="SAM" id="MobiDB-lite"/>
    </source>
</evidence>
<dbReference type="AlphaFoldDB" id="B1ZU83"/>